<evidence type="ECO:0000313" key="2">
    <source>
        <dbReference type="EMBL" id="RCW29058.1"/>
    </source>
</evidence>
<evidence type="ECO:0000313" key="3">
    <source>
        <dbReference type="Proteomes" id="UP000252733"/>
    </source>
</evidence>
<evidence type="ECO:0008006" key="4">
    <source>
        <dbReference type="Google" id="ProtNLM"/>
    </source>
</evidence>
<feature type="signal peptide" evidence="1">
    <location>
        <begin position="1"/>
        <end position="31"/>
    </location>
</feature>
<dbReference type="AlphaFoldDB" id="A0A2T0XAI2"/>
<proteinExistence type="predicted"/>
<reference evidence="2 3" key="1">
    <citation type="submission" date="2018-07" db="EMBL/GenBank/DDBJ databases">
        <title>Freshwater and sediment microbial communities from various areas in North America, analyzing microbe dynamics in response to fracking.</title>
        <authorList>
            <person name="Lamendella R."/>
        </authorList>
    </citation>
    <scope>NUCLEOTIDE SEQUENCE [LARGE SCALE GENOMIC DNA]</scope>
    <source>
        <strain evidence="2 3">160A</strain>
    </source>
</reference>
<feature type="chain" id="PRO_5030056579" description="PepSY domain-containing protein" evidence="1">
    <location>
        <begin position="32"/>
        <end position="113"/>
    </location>
</feature>
<dbReference type="Proteomes" id="UP000252733">
    <property type="component" value="Unassembled WGS sequence"/>
</dbReference>
<accession>A0A2T0XAI2</accession>
<organism evidence="2 3">
    <name type="scientific">Marinilabilia salmonicolor</name>
    <dbReference type="NCBI Taxonomy" id="989"/>
    <lineage>
        <taxon>Bacteria</taxon>
        <taxon>Pseudomonadati</taxon>
        <taxon>Bacteroidota</taxon>
        <taxon>Bacteroidia</taxon>
        <taxon>Marinilabiliales</taxon>
        <taxon>Marinilabiliaceae</taxon>
        <taxon>Marinilabilia</taxon>
    </lineage>
</organism>
<comment type="caution">
    <text evidence="2">The sequence shown here is derived from an EMBL/GenBank/DDBJ whole genome shotgun (WGS) entry which is preliminary data.</text>
</comment>
<gene>
    <name evidence="2" type="ORF">DFO77_13239</name>
</gene>
<dbReference type="EMBL" id="QPIZ01000032">
    <property type="protein sequence ID" value="RCW29058.1"/>
    <property type="molecule type" value="Genomic_DNA"/>
</dbReference>
<protein>
    <recommendedName>
        <fullName evidence="4">PepSY domain-containing protein</fullName>
    </recommendedName>
</protein>
<keyword evidence="3" id="KW-1185">Reference proteome</keyword>
<name>A0A2T0XAI2_9BACT</name>
<keyword evidence="1" id="KW-0732">Signal</keyword>
<dbReference type="SUPFAM" id="SSF160574">
    <property type="entry name" value="BT0923-like"/>
    <property type="match status" value="1"/>
</dbReference>
<evidence type="ECO:0000256" key="1">
    <source>
        <dbReference type="SAM" id="SignalP"/>
    </source>
</evidence>
<dbReference type="STRING" id="1168289.GCA_000259075_03648"/>
<sequence>MFNLKVKVMKRKFLFVLTSVFFLAVTPFVSAMTMDDVTTAVEQELTFTDIEVSEVPSEVIEAAKKEFPGTEVEKAQVAEVSGEKIYKIVVKDADGVNQTGLYNSNGDSYVPEA</sequence>